<proteinExistence type="predicted"/>
<dbReference type="AlphaFoldDB" id="F8P532"/>
<organism>
    <name type="scientific">Serpula lacrymans var. lacrymans (strain S7.9)</name>
    <name type="common">Dry rot fungus</name>
    <dbReference type="NCBI Taxonomy" id="578457"/>
    <lineage>
        <taxon>Eukaryota</taxon>
        <taxon>Fungi</taxon>
        <taxon>Dikarya</taxon>
        <taxon>Basidiomycota</taxon>
        <taxon>Agaricomycotina</taxon>
        <taxon>Agaricomycetes</taxon>
        <taxon>Agaricomycetidae</taxon>
        <taxon>Boletales</taxon>
        <taxon>Coniophorineae</taxon>
        <taxon>Serpulaceae</taxon>
        <taxon>Serpula</taxon>
    </lineage>
</organism>
<dbReference type="GeneID" id="18816766"/>
<dbReference type="RefSeq" id="XP_007321505.1">
    <property type="nucleotide sequence ID" value="XM_007321443.1"/>
</dbReference>
<reference evidence="1" key="1">
    <citation type="submission" date="2011-04" db="EMBL/GenBank/DDBJ databases">
        <title>Evolution of plant cell wall degrading machinery underlies the functional diversity of forest fungi.</title>
        <authorList>
            <consortium name="US DOE Joint Genome Institute (JGI-PGF)"/>
            <person name="Eastwood D.C."/>
            <person name="Floudas D."/>
            <person name="Binder M."/>
            <person name="Majcherczyk A."/>
            <person name="Schneider P."/>
            <person name="Aerts A."/>
            <person name="Asiegbu F.O."/>
            <person name="Baker S.E."/>
            <person name="Barry K."/>
            <person name="Bendiksby M."/>
            <person name="Blumentritt M."/>
            <person name="Coutinho P.M."/>
            <person name="Cullen D."/>
            <person name="Cullen D."/>
            <person name="Gathman A."/>
            <person name="Goodell B."/>
            <person name="Henrissat B."/>
            <person name="Ihrmark K."/>
            <person name="Kauserud H."/>
            <person name="Kohler A."/>
            <person name="LaButti K."/>
            <person name="Lapidus A."/>
            <person name="Lavin J.L."/>
            <person name="Lee Y.-H."/>
            <person name="Lindquist E."/>
            <person name="Lilly W."/>
            <person name="Lucas S."/>
            <person name="Morin E."/>
            <person name="Murat C."/>
            <person name="Oguiza J.A."/>
            <person name="Park J."/>
            <person name="Pisabarro A.G."/>
            <person name="Riley R."/>
            <person name="Rosling A."/>
            <person name="Salamov A."/>
            <person name="Schmidt O."/>
            <person name="Schmutz J."/>
            <person name="Skrede I."/>
            <person name="Stenlid J."/>
            <person name="Wiebenga A."/>
            <person name="Xie X."/>
            <person name="Kues U."/>
            <person name="Hibbett D.S."/>
            <person name="Hoffmeister D."/>
            <person name="Hogberg N."/>
            <person name="Martin F."/>
            <person name="Grigoriev I.V."/>
            <person name="Watkinson S.C."/>
        </authorList>
    </citation>
    <scope>NUCLEOTIDE SEQUENCE</scope>
    <source>
        <strain evidence="1">S7.9</strain>
    </source>
</reference>
<dbReference type="KEGG" id="sla:SERLADRAFT_451734"/>
<name>F8P532_SERL9</name>
<accession>F8P532</accession>
<dbReference type="HOGENOM" id="CLU_2623500_0_0_1"/>
<sequence length="78" mass="9200">MSWTSRSCEQWCCEHVSIQQRSQHWILIHILLIALWKCAGNKWNQGDLVTFAPRPRTSTRRTKGTTKDLLTVCKHFLF</sequence>
<dbReference type="Proteomes" id="UP000008064">
    <property type="component" value="Unassembled WGS sequence"/>
</dbReference>
<dbReference type="EMBL" id="GL945438">
    <property type="protein sequence ID" value="EGO21719.1"/>
    <property type="molecule type" value="Genomic_DNA"/>
</dbReference>
<protein>
    <submittedName>
        <fullName evidence="1">Uncharacterized protein</fullName>
    </submittedName>
</protein>
<gene>
    <name evidence="1" type="ORF">SERLADRAFT_451734</name>
</gene>
<evidence type="ECO:0000313" key="1">
    <source>
        <dbReference type="EMBL" id="EGO21719.1"/>
    </source>
</evidence>